<dbReference type="GO" id="GO:0007165">
    <property type="term" value="P:signal transduction"/>
    <property type="evidence" value="ECO:0007669"/>
    <property type="project" value="UniProtKB-KW"/>
</dbReference>
<keyword evidence="3 5" id="KW-0807">Transducer</keyword>
<proteinExistence type="inferred from homology"/>
<protein>
    <submittedName>
        <fullName evidence="11">Methyl-accepting chemotaxis sensory transducer</fullName>
    </submittedName>
</protein>
<evidence type="ECO:0000256" key="2">
    <source>
        <dbReference type="ARBA" id="ARBA00022519"/>
    </source>
</evidence>
<feature type="coiled-coil region" evidence="6">
    <location>
        <begin position="354"/>
        <end position="387"/>
    </location>
</feature>
<reference evidence="11 12" key="1">
    <citation type="submission" date="2019-03" db="EMBL/GenBank/DDBJ databases">
        <title>Genomic Encyclopedia of Type Strains, Phase IV (KMG-IV): sequencing the most valuable type-strain genomes for metagenomic binning, comparative biology and taxonomic classification.</title>
        <authorList>
            <person name="Goeker M."/>
        </authorList>
    </citation>
    <scope>NUCLEOTIDE SEQUENCE [LARGE SCALE GENOMIC DNA]</scope>
    <source>
        <strain evidence="11 12">DSM 101688</strain>
    </source>
</reference>
<evidence type="ECO:0000259" key="9">
    <source>
        <dbReference type="PROSITE" id="PS50192"/>
    </source>
</evidence>
<keyword evidence="7" id="KW-1133">Transmembrane helix</keyword>
<accession>A0A4R3JBS8</accession>
<evidence type="ECO:0000259" key="10">
    <source>
        <dbReference type="PROSITE" id="PS50885"/>
    </source>
</evidence>
<evidence type="ECO:0000259" key="8">
    <source>
        <dbReference type="PROSITE" id="PS50111"/>
    </source>
</evidence>
<keyword evidence="12" id="KW-1185">Reference proteome</keyword>
<gene>
    <name evidence="11" type="ORF">EDD55_103110</name>
</gene>
<dbReference type="Pfam" id="PF00015">
    <property type="entry name" value="MCPsignal"/>
    <property type="match status" value="1"/>
</dbReference>
<dbReference type="InterPro" id="IPR000727">
    <property type="entry name" value="T_SNARE_dom"/>
</dbReference>
<dbReference type="CDD" id="cd06225">
    <property type="entry name" value="HAMP"/>
    <property type="match status" value="1"/>
</dbReference>
<keyword evidence="2" id="KW-1003">Cell membrane</keyword>
<dbReference type="Proteomes" id="UP000295304">
    <property type="component" value="Unassembled WGS sequence"/>
</dbReference>
<evidence type="ECO:0000256" key="5">
    <source>
        <dbReference type="PROSITE-ProRule" id="PRU00284"/>
    </source>
</evidence>
<dbReference type="SMART" id="SM00283">
    <property type="entry name" value="MA"/>
    <property type="match status" value="1"/>
</dbReference>
<evidence type="ECO:0000256" key="4">
    <source>
        <dbReference type="ARBA" id="ARBA00029447"/>
    </source>
</evidence>
<dbReference type="PROSITE" id="PS50192">
    <property type="entry name" value="T_SNARE"/>
    <property type="match status" value="1"/>
</dbReference>
<dbReference type="InterPro" id="IPR029150">
    <property type="entry name" value="dCache_3"/>
</dbReference>
<dbReference type="PANTHER" id="PTHR32089">
    <property type="entry name" value="METHYL-ACCEPTING CHEMOTAXIS PROTEIN MCPB"/>
    <property type="match status" value="1"/>
</dbReference>
<dbReference type="GO" id="GO:0005886">
    <property type="term" value="C:plasma membrane"/>
    <property type="evidence" value="ECO:0007669"/>
    <property type="project" value="UniProtKB-SubCell"/>
</dbReference>
<dbReference type="CDD" id="cd11386">
    <property type="entry name" value="MCP_signal"/>
    <property type="match status" value="1"/>
</dbReference>
<organism evidence="11 12">
    <name type="scientific">Varunaivibrio sulfuroxidans</name>
    <dbReference type="NCBI Taxonomy" id="1773489"/>
    <lineage>
        <taxon>Bacteria</taxon>
        <taxon>Pseudomonadati</taxon>
        <taxon>Pseudomonadota</taxon>
        <taxon>Alphaproteobacteria</taxon>
        <taxon>Rhodospirillales</taxon>
        <taxon>Magnetovibrionaceae</taxon>
        <taxon>Varunaivibrio</taxon>
    </lineage>
</organism>
<dbReference type="Pfam" id="PF00672">
    <property type="entry name" value="HAMP"/>
    <property type="match status" value="1"/>
</dbReference>
<dbReference type="EMBL" id="SLZW01000003">
    <property type="protein sequence ID" value="TCS63489.1"/>
    <property type="molecule type" value="Genomic_DNA"/>
</dbReference>
<keyword evidence="2" id="KW-0997">Cell inner membrane</keyword>
<evidence type="ECO:0000256" key="1">
    <source>
        <dbReference type="ARBA" id="ARBA00004429"/>
    </source>
</evidence>
<dbReference type="SMART" id="SM00304">
    <property type="entry name" value="HAMP"/>
    <property type="match status" value="1"/>
</dbReference>
<dbReference type="PANTHER" id="PTHR32089:SF112">
    <property type="entry name" value="LYSOZYME-LIKE PROTEIN-RELATED"/>
    <property type="match status" value="1"/>
</dbReference>
<feature type="domain" description="Methyl-accepting transducer" evidence="8">
    <location>
        <begin position="395"/>
        <end position="638"/>
    </location>
</feature>
<keyword evidence="6" id="KW-0175">Coiled coil</keyword>
<dbReference type="OrthoDB" id="1776073at2"/>
<dbReference type="Gene3D" id="1.10.287.950">
    <property type="entry name" value="Methyl-accepting chemotaxis protein"/>
    <property type="match status" value="1"/>
</dbReference>
<comment type="caution">
    <text evidence="11">The sequence shown here is derived from an EMBL/GenBank/DDBJ whole genome shotgun (WGS) entry which is preliminary data.</text>
</comment>
<dbReference type="InterPro" id="IPR004089">
    <property type="entry name" value="MCPsignal_dom"/>
</dbReference>
<dbReference type="InterPro" id="IPR029151">
    <property type="entry name" value="Sensor-like_sf"/>
</dbReference>
<sequence>MIKKSIMNLPIGTRVGGTFAVVMALLVAIASPLMLTSIDKVISQAEYRELKSYYENMMAKLQSESYRARSLSEFVANMPAAQKAFSEKDRGALMALFGPSFDRLKKQYGVRQFQFHTPPATSFLRVHKPEKFGDDLSSFRKTVVQTNATKEGTSGLEKGVAGIGIRGLSPVFEKGDQVGSVEFGLSFGAPFLASFKKQYGVDVSVMVPDKNAFNPLATTLEKGSMSSAAQLDAAMKGKAFSHSGKLNGTPVAVYLGSVKDFSGNPIAVAELVMDVSYYANALTMARYAIGGVTIVAVLISIGFIWFVRATVANPLREMTGAMRGLAEGQTDITIPTADQKDEIGDMAGALAVFKANAIERERIAEAQRKEEEKKHQRQEKIERLTDTFDKTSSELVDKVTRAVGSLGEFSQTMSTLADDTSQRSNAVAAATEEASANVQTVAAAAEELTASIQEIRTQVHKSAEMSDKAAERAQETIEIVRSLAGATERIGEVINLINDIADQTNLLALNATIEAARAGEAGKGFAVVAGEVKNLANQTAKATEEISTQIRGVQDQTQNSVDAMGEISGVIVELSQVVGDINHAMGQQNEATNEIANNINQAAAGTKEVTTNISSVSAAAVETRGAAGQVSESAQDLMAETDTLSRHIQGFLRDVKNA</sequence>
<evidence type="ECO:0000256" key="7">
    <source>
        <dbReference type="SAM" id="Phobius"/>
    </source>
</evidence>
<feature type="domain" description="T-SNARE coiled-coil homology" evidence="9">
    <location>
        <begin position="554"/>
        <end position="616"/>
    </location>
</feature>
<evidence type="ECO:0000313" key="11">
    <source>
        <dbReference type="EMBL" id="TCS63489.1"/>
    </source>
</evidence>
<comment type="similarity">
    <text evidence="4">Belongs to the methyl-accepting chemotaxis (MCP) protein family.</text>
</comment>
<dbReference type="Gene3D" id="6.10.340.10">
    <property type="match status" value="1"/>
</dbReference>
<dbReference type="Pfam" id="PF14827">
    <property type="entry name" value="dCache_3"/>
    <property type="match status" value="1"/>
</dbReference>
<evidence type="ECO:0000256" key="3">
    <source>
        <dbReference type="ARBA" id="ARBA00023224"/>
    </source>
</evidence>
<dbReference type="InterPro" id="IPR003660">
    <property type="entry name" value="HAMP_dom"/>
</dbReference>
<feature type="transmembrane region" description="Helical" evidence="7">
    <location>
        <begin position="287"/>
        <end position="307"/>
    </location>
</feature>
<keyword evidence="7" id="KW-0812">Transmembrane</keyword>
<dbReference type="SUPFAM" id="SSF58104">
    <property type="entry name" value="Methyl-accepting chemotaxis protein (MCP) signaling domain"/>
    <property type="match status" value="1"/>
</dbReference>
<dbReference type="PROSITE" id="PS50885">
    <property type="entry name" value="HAMP"/>
    <property type="match status" value="1"/>
</dbReference>
<dbReference type="AlphaFoldDB" id="A0A4R3JBS8"/>
<comment type="subcellular location">
    <subcellularLocation>
        <location evidence="1">Cell inner membrane</location>
        <topology evidence="1">Multi-pass membrane protein</topology>
    </subcellularLocation>
</comment>
<evidence type="ECO:0000313" key="12">
    <source>
        <dbReference type="Proteomes" id="UP000295304"/>
    </source>
</evidence>
<dbReference type="SUPFAM" id="SSF103190">
    <property type="entry name" value="Sensory domain-like"/>
    <property type="match status" value="1"/>
</dbReference>
<name>A0A4R3JBS8_9PROT</name>
<feature type="domain" description="HAMP" evidence="10">
    <location>
        <begin position="309"/>
        <end position="362"/>
    </location>
</feature>
<evidence type="ECO:0000256" key="6">
    <source>
        <dbReference type="SAM" id="Coils"/>
    </source>
</evidence>
<dbReference type="PROSITE" id="PS50111">
    <property type="entry name" value="CHEMOTAXIS_TRANSDUC_2"/>
    <property type="match status" value="1"/>
</dbReference>
<keyword evidence="7" id="KW-0472">Membrane</keyword>